<comment type="caution">
    <text evidence="2">The sequence shown here is derived from an EMBL/GenBank/DDBJ whole genome shotgun (WGS) entry which is preliminary data.</text>
</comment>
<dbReference type="Proteomes" id="UP001215280">
    <property type="component" value="Unassembled WGS sequence"/>
</dbReference>
<reference evidence="2" key="1">
    <citation type="submission" date="2023-03" db="EMBL/GenBank/DDBJ databases">
        <title>Massive genome expansion in bonnet fungi (Mycena s.s.) driven by repeated elements and novel gene families across ecological guilds.</title>
        <authorList>
            <consortium name="Lawrence Berkeley National Laboratory"/>
            <person name="Harder C.B."/>
            <person name="Miyauchi S."/>
            <person name="Viragh M."/>
            <person name="Kuo A."/>
            <person name="Thoen E."/>
            <person name="Andreopoulos B."/>
            <person name="Lu D."/>
            <person name="Skrede I."/>
            <person name="Drula E."/>
            <person name="Henrissat B."/>
            <person name="Morin E."/>
            <person name="Kohler A."/>
            <person name="Barry K."/>
            <person name="LaButti K."/>
            <person name="Morin E."/>
            <person name="Salamov A."/>
            <person name="Lipzen A."/>
            <person name="Mereny Z."/>
            <person name="Hegedus B."/>
            <person name="Baldrian P."/>
            <person name="Stursova M."/>
            <person name="Weitz H."/>
            <person name="Taylor A."/>
            <person name="Grigoriev I.V."/>
            <person name="Nagy L.G."/>
            <person name="Martin F."/>
            <person name="Kauserud H."/>
        </authorList>
    </citation>
    <scope>NUCLEOTIDE SEQUENCE</scope>
    <source>
        <strain evidence="2">CBHHK188m</strain>
    </source>
</reference>
<dbReference type="EMBL" id="JARJLG010000082">
    <property type="protein sequence ID" value="KAJ7750404.1"/>
    <property type="molecule type" value="Genomic_DNA"/>
</dbReference>
<sequence>MMSRLWRPSIALCVQPPPPIYKALHQLPQKMSGKSGDKTATGATEEPTFSIQPHPAKTNDPADLAPPQTGGLASNPNEQAFHARDPHVPSQQILAGLEQPASREELHARAAELNK</sequence>
<gene>
    <name evidence="2" type="ORF">DFH07DRAFT_827622</name>
</gene>
<name>A0AAD7IWW6_9AGAR</name>
<feature type="region of interest" description="Disordered" evidence="1">
    <location>
        <begin position="26"/>
        <end position="115"/>
    </location>
</feature>
<accession>A0AAD7IWW6</accession>
<feature type="compositionally biased region" description="Basic and acidic residues" evidence="1">
    <location>
        <begin position="101"/>
        <end position="115"/>
    </location>
</feature>
<keyword evidence="3" id="KW-1185">Reference proteome</keyword>
<evidence type="ECO:0000313" key="3">
    <source>
        <dbReference type="Proteomes" id="UP001215280"/>
    </source>
</evidence>
<protein>
    <submittedName>
        <fullName evidence="2">Uncharacterized protein</fullName>
    </submittedName>
</protein>
<organism evidence="2 3">
    <name type="scientific">Mycena maculata</name>
    <dbReference type="NCBI Taxonomy" id="230809"/>
    <lineage>
        <taxon>Eukaryota</taxon>
        <taxon>Fungi</taxon>
        <taxon>Dikarya</taxon>
        <taxon>Basidiomycota</taxon>
        <taxon>Agaricomycotina</taxon>
        <taxon>Agaricomycetes</taxon>
        <taxon>Agaricomycetidae</taxon>
        <taxon>Agaricales</taxon>
        <taxon>Marasmiineae</taxon>
        <taxon>Mycenaceae</taxon>
        <taxon>Mycena</taxon>
    </lineage>
</organism>
<evidence type="ECO:0000256" key="1">
    <source>
        <dbReference type="SAM" id="MobiDB-lite"/>
    </source>
</evidence>
<dbReference type="AlphaFoldDB" id="A0AAD7IWW6"/>
<proteinExistence type="predicted"/>
<evidence type="ECO:0000313" key="2">
    <source>
        <dbReference type="EMBL" id="KAJ7750404.1"/>
    </source>
</evidence>